<evidence type="ECO:0000313" key="1">
    <source>
        <dbReference type="EMBL" id="TGY95203.1"/>
    </source>
</evidence>
<comment type="caution">
    <text evidence="1">The sequence shown here is derived from an EMBL/GenBank/DDBJ whole genome shotgun (WGS) entry which is preliminary data.</text>
</comment>
<proteinExistence type="predicted"/>
<reference evidence="1" key="1">
    <citation type="submission" date="2019-04" db="EMBL/GenBank/DDBJ databases">
        <title>Microbes associate with the intestines of laboratory mice.</title>
        <authorList>
            <person name="Navarre W."/>
            <person name="Wong E."/>
            <person name="Huang K."/>
            <person name="Tropini C."/>
            <person name="Ng K."/>
            <person name="Yu B."/>
        </authorList>
    </citation>
    <scope>NUCLEOTIDE SEQUENCE</scope>
    <source>
        <strain evidence="1">NM01_1-7b</strain>
    </source>
</reference>
<keyword evidence="1" id="KW-0032">Aminotransferase</keyword>
<name>A0AC61RTX8_9FIRM</name>
<protein>
    <submittedName>
        <fullName evidence="1">Aminotransferase class I/II-fold pyridoxal phosphate-dependent enzyme</fullName>
    </submittedName>
</protein>
<gene>
    <name evidence="1" type="ORF">E5329_16215</name>
</gene>
<sequence length="487" mass="53954">MSNNIFYTLQKSAYLDQKLQTYAASDYYPFHMPGHKRTDKLDFPDPYSIDITEIDGFDNLYHAEGILKEAQMRAAEMFGAKATFYLINGSTSGILSAISAALPPKGTLLMSRNSHKSAYHAAYLRELETIYLLPAAAEFGISGSIPPAYVAQALNDFPQVGAVFITSPTYDGIVSDIQAIADLAHARGIPLIVDEAHGAHFAFSRKFPSTALECGADIVIQSLHKTLPCLTQTALLHVNSNLVDISLIKGFLDIYQSSSPSYLLMASMERCIRFMKEESAGYVTEFTQMLQKFYQKTENLRHLKVFRKSNCSGEICFDHDFSKILISVGTTGLTGKELYDLLLHTYHLQMEMSSGHYVTALTSLMDSKSGFQRLFSALDDIDHKYNASDTDHPHKLLTTEMIYQMPKPNMSISAAINQTTELLPLKASTGHTSQEYIYLYPPGIPLVAPGEIMTGKLLGIISQCQKQGLSVVGLSDMENNKIKVVKM</sequence>
<keyword evidence="1" id="KW-0808">Transferase</keyword>
<dbReference type="EMBL" id="SRYA01000033">
    <property type="protein sequence ID" value="TGY95203.1"/>
    <property type="molecule type" value="Genomic_DNA"/>
</dbReference>
<keyword evidence="2" id="KW-1185">Reference proteome</keyword>
<organism evidence="1 2">
    <name type="scientific">Petralouisia muris</name>
    <dbReference type="NCBI Taxonomy" id="3032872"/>
    <lineage>
        <taxon>Bacteria</taxon>
        <taxon>Bacillati</taxon>
        <taxon>Bacillota</taxon>
        <taxon>Clostridia</taxon>
        <taxon>Lachnospirales</taxon>
        <taxon>Lachnospiraceae</taxon>
        <taxon>Petralouisia</taxon>
    </lineage>
</organism>
<accession>A0AC61RTX8</accession>
<dbReference type="Proteomes" id="UP000304953">
    <property type="component" value="Unassembled WGS sequence"/>
</dbReference>
<evidence type="ECO:0000313" key="2">
    <source>
        <dbReference type="Proteomes" id="UP000304953"/>
    </source>
</evidence>